<evidence type="ECO:0000256" key="1">
    <source>
        <dbReference type="ARBA" id="ARBA00010790"/>
    </source>
</evidence>
<dbReference type="SUPFAM" id="SSF54373">
    <property type="entry name" value="FAD-linked reductases, C-terminal domain"/>
    <property type="match status" value="1"/>
</dbReference>
<dbReference type="PROSITE" id="PS00624">
    <property type="entry name" value="GMC_OXRED_2"/>
    <property type="match status" value="1"/>
</dbReference>
<protein>
    <submittedName>
        <fullName evidence="7">Oxidoreductase</fullName>
    </submittedName>
</protein>
<organism evidence="7 8">
    <name type="scientific">Ophiobolus disseminans</name>
    <dbReference type="NCBI Taxonomy" id="1469910"/>
    <lineage>
        <taxon>Eukaryota</taxon>
        <taxon>Fungi</taxon>
        <taxon>Dikarya</taxon>
        <taxon>Ascomycota</taxon>
        <taxon>Pezizomycotina</taxon>
        <taxon>Dothideomycetes</taxon>
        <taxon>Pleosporomycetidae</taxon>
        <taxon>Pleosporales</taxon>
        <taxon>Pleosporineae</taxon>
        <taxon>Phaeosphaeriaceae</taxon>
        <taxon>Ophiobolus</taxon>
    </lineage>
</organism>
<dbReference type="GO" id="GO:0050660">
    <property type="term" value="F:flavin adenine dinucleotide binding"/>
    <property type="evidence" value="ECO:0007669"/>
    <property type="project" value="InterPro"/>
</dbReference>
<feature type="binding site" evidence="3">
    <location>
        <position position="89"/>
    </location>
    <ligand>
        <name>FAD</name>
        <dbReference type="ChEBI" id="CHEBI:57692"/>
    </ligand>
</feature>
<dbReference type="Proteomes" id="UP000799424">
    <property type="component" value="Unassembled WGS sequence"/>
</dbReference>
<comment type="cofactor">
    <cofactor evidence="3">
        <name>FAD</name>
        <dbReference type="ChEBI" id="CHEBI:57692"/>
    </cofactor>
</comment>
<evidence type="ECO:0000259" key="5">
    <source>
        <dbReference type="PROSITE" id="PS00623"/>
    </source>
</evidence>
<feature type="domain" description="Glucose-methanol-choline oxidoreductase N-terminal" evidence="5">
    <location>
        <begin position="83"/>
        <end position="106"/>
    </location>
</feature>
<keyword evidence="4" id="KW-0285">Flavoprotein</keyword>
<feature type="domain" description="Glucose-methanol-choline oxidoreductase N-terminal" evidence="6">
    <location>
        <begin position="260"/>
        <end position="274"/>
    </location>
</feature>
<dbReference type="Gene3D" id="3.30.560.10">
    <property type="entry name" value="Glucose Oxidase, domain 3"/>
    <property type="match status" value="1"/>
</dbReference>
<evidence type="ECO:0000313" key="7">
    <source>
        <dbReference type="EMBL" id="KAF2830662.1"/>
    </source>
</evidence>
<evidence type="ECO:0000256" key="3">
    <source>
        <dbReference type="PIRSR" id="PIRSR000137-2"/>
    </source>
</evidence>
<sequence>MPDTQTYDFIIVGAGPSGASLSSRLASYLPHLSILLLEAGPPSASPAYLYDRYTALKSPDLNYAYETAPQEHLHGRRVDYSRGKGLGGTSLINFALWNRGARDDWDEIAHLVGSEEFKWTNVKETFDGIENVQPTRYTDIKARYVSVERETHGPVHVQYAPRWESFVLDLLRGIEEYGWEVNRDLNSGDPVGVGLGPATAREGVKVTARTAYLDGGLGNLHVRTGGQVARVVFEGKRAVGLESVDGEQIFARKEVILSAGALDTPKLLLLSGVGPKEDLEAFNISVVHDLPGVGKNLQDHCHFPISAVLKEGIREPNLQPGSDVLATARLDFAADGTGPLSYVNGSYVMGFLKDSVVYESKEFKSLDARTQAHLQKATVPLWEFGTGLPLLGPPPPGPPRQYLVNIGVLMNPQSRGVVTLQNSDPKEPALFDPRLMSHPYDEKVLKTAAKRILAFMKTPAIATTIDKPANMPPSDSDEDVLAFVKLNLKSTWHMSGTCKMGGEEDEMAVVNAKFEVRGVERLKVVDLSVLPFLVNAHPVAAAYLVGELAAKSIAECYGTC</sequence>
<dbReference type="PIRSF" id="PIRSF000137">
    <property type="entry name" value="Alcohol_oxidase"/>
    <property type="match status" value="1"/>
</dbReference>
<proteinExistence type="inferred from homology"/>
<dbReference type="OrthoDB" id="269227at2759"/>
<evidence type="ECO:0000256" key="4">
    <source>
        <dbReference type="RuleBase" id="RU003968"/>
    </source>
</evidence>
<dbReference type="PROSITE" id="PS00623">
    <property type="entry name" value="GMC_OXRED_1"/>
    <property type="match status" value="1"/>
</dbReference>
<evidence type="ECO:0000259" key="6">
    <source>
        <dbReference type="PROSITE" id="PS00624"/>
    </source>
</evidence>
<feature type="binding site" evidence="3">
    <location>
        <position position="228"/>
    </location>
    <ligand>
        <name>FAD</name>
        <dbReference type="ChEBI" id="CHEBI:57692"/>
    </ligand>
</feature>
<dbReference type="Pfam" id="PF05199">
    <property type="entry name" value="GMC_oxred_C"/>
    <property type="match status" value="1"/>
</dbReference>
<dbReference type="Pfam" id="PF00732">
    <property type="entry name" value="GMC_oxred_N"/>
    <property type="match status" value="1"/>
</dbReference>
<feature type="active site" description="Proton acceptor" evidence="2">
    <location>
        <position position="537"/>
    </location>
</feature>
<dbReference type="GO" id="GO:0016614">
    <property type="term" value="F:oxidoreductase activity, acting on CH-OH group of donors"/>
    <property type="evidence" value="ECO:0007669"/>
    <property type="project" value="InterPro"/>
</dbReference>
<dbReference type="EMBL" id="MU006219">
    <property type="protein sequence ID" value="KAF2830662.1"/>
    <property type="molecule type" value="Genomic_DNA"/>
</dbReference>
<keyword evidence="8" id="KW-1185">Reference proteome</keyword>
<keyword evidence="3 4" id="KW-0274">FAD</keyword>
<reference evidence="7" key="1">
    <citation type="journal article" date="2020" name="Stud. Mycol.">
        <title>101 Dothideomycetes genomes: a test case for predicting lifestyles and emergence of pathogens.</title>
        <authorList>
            <person name="Haridas S."/>
            <person name="Albert R."/>
            <person name="Binder M."/>
            <person name="Bloem J."/>
            <person name="Labutti K."/>
            <person name="Salamov A."/>
            <person name="Andreopoulos B."/>
            <person name="Baker S."/>
            <person name="Barry K."/>
            <person name="Bills G."/>
            <person name="Bluhm B."/>
            <person name="Cannon C."/>
            <person name="Castanera R."/>
            <person name="Culley D."/>
            <person name="Daum C."/>
            <person name="Ezra D."/>
            <person name="Gonzalez J."/>
            <person name="Henrissat B."/>
            <person name="Kuo A."/>
            <person name="Liang C."/>
            <person name="Lipzen A."/>
            <person name="Lutzoni F."/>
            <person name="Magnuson J."/>
            <person name="Mondo S."/>
            <person name="Nolan M."/>
            <person name="Ohm R."/>
            <person name="Pangilinan J."/>
            <person name="Park H.-J."/>
            <person name="Ramirez L."/>
            <person name="Alfaro M."/>
            <person name="Sun H."/>
            <person name="Tritt A."/>
            <person name="Yoshinaga Y."/>
            <person name="Zwiers L.-H."/>
            <person name="Turgeon B."/>
            <person name="Goodwin S."/>
            <person name="Spatafora J."/>
            <person name="Crous P."/>
            <person name="Grigoriev I."/>
        </authorList>
    </citation>
    <scope>NUCLEOTIDE SEQUENCE</scope>
    <source>
        <strain evidence="7">CBS 113818</strain>
    </source>
</reference>
<name>A0A6A7ABP0_9PLEO</name>
<gene>
    <name evidence="7" type="ORF">CC86DRAFT_434529</name>
</gene>
<dbReference type="PANTHER" id="PTHR11552">
    <property type="entry name" value="GLUCOSE-METHANOL-CHOLINE GMC OXIDOREDUCTASE"/>
    <property type="match status" value="1"/>
</dbReference>
<dbReference type="AlphaFoldDB" id="A0A6A7ABP0"/>
<comment type="similarity">
    <text evidence="1 4">Belongs to the GMC oxidoreductase family.</text>
</comment>
<dbReference type="InterPro" id="IPR036188">
    <property type="entry name" value="FAD/NAD-bd_sf"/>
</dbReference>
<dbReference type="Gene3D" id="3.50.50.60">
    <property type="entry name" value="FAD/NAD(P)-binding domain"/>
    <property type="match status" value="1"/>
</dbReference>
<dbReference type="SUPFAM" id="SSF51905">
    <property type="entry name" value="FAD/NAD(P)-binding domain"/>
    <property type="match status" value="1"/>
</dbReference>
<evidence type="ECO:0000256" key="2">
    <source>
        <dbReference type="PIRSR" id="PIRSR000137-1"/>
    </source>
</evidence>
<dbReference type="InterPro" id="IPR012132">
    <property type="entry name" value="GMC_OxRdtase"/>
</dbReference>
<evidence type="ECO:0000313" key="8">
    <source>
        <dbReference type="Proteomes" id="UP000799424"/>
    </source>
</evidence>
<feature type="active site" description="Proton donor" evidence="2">
    <location>
        <position position="493"/>
    </location>
</feature>
<dbReference type="InterPro" id="IPR000172">
    <property type="entry name" value="GMC_OxRdtase_N"/>
</dbReference>
<accession>A0A6A7ABP0</accession>
<dbReference type="PANTHER" id="PTHR11552:SF134">
    <property type="entry name" value="GLUCOSE-METHANOL-CHOLINE OXIDOREDUCTASE N-TERMINAL DOMAIN-CONTAINING PROTEIN"/>
    <property type="match status" value="1"/>
</dbReference>
<feature type="binding site" evidence="3">
    <location>
        <begin position="492"/>
        <end position="493"/>
    </location>
    <ligand>
        <name>FAD</name>
        <dbReference type="ChEBI" id="CHEBI:57692"/>
    </ligand>
</feature>
<dbReference type="InterPro" id="IPR007867">
    <property type="entry name" value="GMC_OxRtase_C"/>
</dbReference>